<gene>
    <name evidence="1" type="ORF">GIB67_013940</name>
</gene>
<proteinExistence type="predicted"/>
<comment type="caution">
    <text evidence="1">The sequence shown here is derived from an EMBL/GenBank/DDBJ whole genome shotgun (WGS) entry which is preliminary data.</text>
</comment>
<dbReference type="EMBL" id="JACGCM010002358">
    <property type="protein sequence ID" value="KAF6140647.1"/>
    <property type="molecule type" value="Genomic_DNA"/>
</dbReference>
<dbReference type="OrthoDB" id="674948at2759"/>
<evidence type="ECO:0000313" key="2">
    <source>
        <dbReference type="Proteomes" id="UP000541444"/>
    </source>
</evidence>
<reference evidence="1 2" key="1">
    <citation type="journal article" date="2020" name="IScience">
        <title>Genome Sequencing of the Endangered Kingdonia uniflora (Circaeasteraceae, Ranunculales) Reveals Potential Mechanisms of Evolutionary Specialization.</title>
        <authorList>
            <person name="Sun Y."/>
            <person name="Deng T."/>
            <person name="Zhang A."/>
            <person name="Moore M.J."/>
            <person name="Landis J.B."/>
            <person name="Lin N."/>
            <person name="Zhang H."/>
            <person name="Zhang X."/>
            <person name="Huang J."/>
            <person name="Zhang X."/>
            <person name="Sun H."/>
            <person name="Wang H."/>
        </authorList>
    </citation>
    <scope>NUCLEOTIDE SEQUENCE [LARGE SCALE GENOMIC DNA]</scope>
    <source>
        <strain evidence="1">TB1705</strain>
        <tissue evidence="1">Leaf</tissue>
    </source>
</reference>
<keyword evidence="2" id="KW-1185">Reference proteome</keyword>
<accession>A0A7J7LDE7</accession>
<dbReference type="AlphaFoldDB" id="A0A7J7LDE7"/>
<dbReference type="Proteomes" id="UP000541444">
    <property type="component" value="Unassembled WGS sequence"/>
</dbReference>
<protein>
    <submittedName>
        <fullName evidence="1">Uncharacterized protein</fullName>
    </submittedName>
</protein>
<organism evidence="1 2">
    <name type="scientific">Kingdonia uniflora</name>
    <dbReference type="NCBI Taxonomy" id="39325"/>
    <lineage>
        <taxon>Eukaryota</taxon>
        <taxon>Viridiplantae</taxon>
        <taxon>Streptophyta</taxon>
        <taxon>Embryophyta</taxon>
        <taxon>Tracheophyta</taxon>
        <taxon>Spermatophyta</taxon>
        <taxon>Magnoliopsida</taxon>
        <taxon>Ranunculales</taxon>
        <taxon>Circaeasteraceae</taxon>
        <taxon>Kingdonia</taxon>
    </lineage>
</organism>
<evidence type="ECO:0000313" key="1">
    <source>
        <dbReference type="EMBL" id="KAF6140647.1"/>
    </source>
</evidence>
<sequence length="58" mass="6578">MGGGGGKNIHPLTFSDSTLVQTRSMDPSKDLSAYGYGSVTWKERVETWRQKYERLIKN</sequence>
<name>A0A7J7LDE7_9MAGN</name>